<dbReference type="EMBL" id="CP042430">
    <property type="protein sequence ID" value="QEC50407.1"/>
    <property type="molecule type" value="Genomic_DNA"/>
</dbReference>
<reference evidence="1 2" key="1">
    <citation type="journal article" date="2018" name="J. Microbiol.">
        <title>Baekduia soli gen. nov., sp. nov., a novel bacterium isolated from the soil of Baekdu Mountain and proposal of a novel family name, Baekduiaceae fam. nov.</title>
        <authorList>
            <person name="An D.S."/>
            <person name="Siddiqi M.Z."/>
            <person name="Kim K.H."/>
            <person name="Yu H.S."/>
            <person name="Im W.T."/>
        </authorList>
    </citation>
    <scope>NUCLEOTIDE SEQUENCE [LARGE SCALE GENOMIC DNA]</scope>
    <source>
        <strain evidence="1 2">BR7-21</strain>
    </source>
</reference>
<dbReference type="OrthoDB" id="3789942at2"/>
<dbReference type="KEGG" id="bsol:FSW04_24350"/>
<organism evidence="1 2">
    <name type="scientific">Baekduia soli</name>
    <dbReference type="NCBI Taxonomy" id="496014"/>
    <lineage>
        <taxon>Bacteria</taxon>
        <taxon>Bacillati</taxon>
        <taxon>Actinomycetota</taxon>
        <taxon>Thermoleophilia</taxon>
        <taxon>Solirubrobacterales</taxon>
        <taxon>Baekduiaceae</taxon>
        <taxon>Baekduia</taxon>
    </lineage>
</organism>
<dbReference type="RefSeq" id="WP_146923004.1">
    <property type="nucleotide sequence ID" value="NZ_CP042430.1"/>
</dbReference>
<name>A0A5B8UBM1_9ACTN</name>
<keyword evidence="2" id="KW-1185">Reference proteome</keyword>
<sequence length="72" mass="7855">MSRTSSHSDAGLDAALPWRRSRLRRAGFDARLAAEIAADLRYDLGAIVALTDRGCPPRLAARIAAPLDERRP</sequence>
<protein>
    <submittedName>
        <fullName evidence="1">Uncharacterized protein</fullName>
    </submittedName>
</protein>
<dbReference type="AlphaFoldDB" id="A0A5B8UBM1"/>
<evidence type="ECO:0000313" key="1">
    <source>
        <dbReference type="EMBL" id="QEC50407.1"/>
    </source>
</evidence>
<evidence type="ECO:0000313" key="2">
    <source>
        <dbReference type="Proteomes" id="UP000321805"/>
    </source>
</evidence>
<dbReference type="Proteomes" id="UP000321805">
    <property type="component" value="Chromosome"/>
</dbReference>
<gene>
    <name evidence="1" type="ORF">FSW04_24350</name>
</gene>
<accession>A0A5B8UBM1</accession>
<proteinExistence type="predicted"/>